<dbReference type="RefSeq" id="WP_126562898.1">
    <property type="nucleotide sequence ID" value="NZ_RYDJ01000019.1"/>
</dbReference>
<dbReference type="InterPro" id="IPR016181">
    <property type="entry name" value="Acyl_CoA_acyltransferase"/>
</dbReference>
<name>A0A3S0NY64_9FLAO</name>
<keyword evidence="2" id="KW-1185">Reference proteome</keyword>
<dbReference type="GO" id="GO:0016740">
    <property type="term" value="F:transferase activity"/>
    <property type="evidence" value="ECO:0007669"/>
    <property type="project" value="UniProtKB-KW"/>
</dbReference>
<sequence>MTKSIQFETAKMSDIDGVLVLQELYLVVNLSEEEKISGFVTTPFSILQLTEVIQKSELFIAKKNNKIIAYIFAGSWEFFQQWPIFNYMSSLFPELHFLDFKITTTNSFQYGPICIHKEYRGRGLIKPLFEFMRIHMAQKYALGLTFINKINIPSMKAHTEKLKWTIIGGFQFNNNDYSILAYNMNQPVSKTI</sequence>
<organism evidence="1 2">
    <name type="scientific">Flavobacterium bomense</name>
    <dbReference type="NCBI Taxonomy" id="2497483"/>
    <lineage>
        <taxon>Bacteria</taxon>
        <taxon>Pseudomonadati</taxon>
        <taxon>Bacteroidota</taxon>
        <taxon>Flavobacteriia</taxon>
        <taxon>Flavobacteriales</taxon>
        <taxon>Flavobacteriaceae</taxon>
        <taxon>Flavobacterium</taxon>
    </lineage>
</organism>
<dbReference type="EMBL" id="RYDJ01000019">
    <property type="protein sequence ID" value="RTZ02287.1"/>
    <property type="molecule type" value="Genomic_DNA"/>
</dbReference>
<dbReference type="Proteomes" id="UP000280825">
    <property type="component" value="Unassembled WGS sequence"/>
</dbReference>
<reference evidence="1 2" key="1">
    <citation type="submission" date="2018-12" db="EMBL/GenBank/DDBJ databases">
        <title>Flavobacterium sp. nov., isolated from glacier ice.</title>
        <authorList>
            <person name="Liu Q."/>
            <person name="Xin Y.-H."/>
        </authorList>
    </citation>
    <scope>NUCLEOTIDE SEQUENCE [LARGE SCALE GENOMIC DNA]</scope>
    <source>
        <strain evidence="1 2">RB1N8</strain>
    </source>
</reference>
<keyword evidence="1" id="KW-0808">Transferase</keyword>
<evidence type="ECO:0000313" key="1">
    <source>
        <dbReference type="EMBL" id="RTZ02287.1"/>
    </source>
</evidence>
<evidence type="ECO:0000313" key="2">
    <source>
        <dbReference type="Proteomes" id="UP000280825"/>
    </source>
</evidence>
<dbReference type="SUPFAM" id="SSF55729">
    <property type="entry name" value="Acyl-CoA N-acyltransferases (Nat)"/>
    <property type="match status" value="1"/>
</dbReference>
<dbReference type="Gene3D" id="3.40.630.30">
    <property type="match status" value="1"/>
</dbReference>
<gene>
    <name evidence="1" type="ORF">EKL98_13745</name>
</gene>
<comment type="caution">
    <text evidence="1">The sequence shown here is derived from an EMBL/GenBank/DDBJ whole genome shotgun (WGS) entry which is preliminary data.</text>
</comment>
<accession>A0A3S0NY64</accession>
<proteinExistence type="predicted"/>
<dbReference type="AlphaFoldDB" id="A0A3S0NY64"/>
<protein>
    <submittedName>
        <fullName evidence="1">GNAT family acetyltransferase</fullName>
    </submittedName>
</protein>